<evidence type="ECO:0000313" key="2">
    <source>
        <dbReference type="Proteomes" id="UP000046122"/>
    </source>
</evidence>
<reference evidence="1 2" key="1">
    <citation type="submission" date="2014-08" db="EMBL/GenBank/DDBJ databases">
        <authorList>
            <person name="Moulin Lionel"/>
        </authorList>
    </citation>
    <scope>NUCLEOTIDE SEQUENCE [LARGE SCALE GENOMIC DNA]</scope>
</reference>
<sequence>MTNVISFTTGKHVSEPTEIHPEALFEILSWDDPIMRNFYREAGRIHVDGLVPIEIAEKMQAMCADWNANRVASSG</sequence>
<dbReference type="Proteomes" id="UP000046122">
    <property type="component" value="Unassembled WGS sequence"/>
</dbReference>
<accession>A0A090GHT6</accession>
<protein>
    <submittedName>
        <fullName evidence="1">Uncharacterized protein</fullName>
    </submittedName>
</protein>
<name>A0A090GHT6_MESPL</name>
<organism evidence="1 2">
    <name type="scientific">Mesorhizobium plurifarium</name>
    <dbReference type="NCBI Taxonomy" id="69974"/>
    <lineage>
        <taxon>Bacteria</taxon>
        <taxon>Pseudomonadati</taxon>
        <taxon>Pseudomonadota</taxon>
        <taxon>Alphaproteobacteria</taxon>
        <taxon>Hyphomicrobiales</taxon>
        <taxon>Phyllobacteriaceae</taxon>
        <taxon>Mesorhizobium</taxon>
    </lineage>
</organism>
<dbReference type="EMBL" id="CCNE01000066">
    <property type="protein sequence ID" value="CDX62871.1"/>
    <property type="molecule type" value="Genomic_DNA"/>
</dbReference>
<evidence type="ECO:0000313" key="1">
    <source>
        <dbReference type="EMBL" id="CDX62871.1"/>
    </source>
</evidence>
<dbReference type="AlphaFoldDB" id="A0A090GHT6"/>
<proteinExistence type="predicted"/>
<gene>
    <name evidence="1" type="ORF">MPL3365_80045</name>
</gene>